<dbReference type="UniPathway" id="UPA00034">
    <property type="reaction ID" value="UER00025"/>
</dbReference>
<dbReference type="SUPFAM" id="SSF54506">
    <property type="entry name" value="Diaminopimelate epimerase-like"/>
    <property type="match status" value="2"/>
</dbReference>
<comment type="similarity">
    <text evidence="2">Belongs to the diaminopimelate epimerase family.</text>
</comment>
<dbReference type="GO" id="GO:0005829">
    <property type="term" value="C:cytosol"/>
    <property type="evidence" value="ECO:0007669"/>
    <property type="project" value="TreeGrafter"/>
</dbReference>
<evidence type="ECO:0000256" key="7">
    <source>
        <dbReference type="ARBA" id="ARBA00051712"/>
    </source>
</evidence>
<evidence type="ECO:0000313" key="8">
    <source>
        <dbReference type="EMBL" id="AGT02568.1"/>
    </source>
</evidence>
<keyword evidence="4" id="KW-0028">Amino-acid biosynthesis</keyword>
<evidence type="ECO:0000256" key="5">
    <source>
        <dbReference type="ARBA" id="ARBA00023154"/>
    </source>
</evidence>
<evidence type="ECO:0000256" key="4">
    <source>
        <dbReference type="ARBA" id="ARBA00022605"/>
    </source>
</evidence>
<evidence type="ECO:0000256" key="2">
    <source>
        <dbReference type="ARBA" id="ARBA00010219"/>
    </source>
</evidence>
<dbReference type="GO" id="GO:0009089">
    <property type="term" value="P:lysine biosynthetic process via diaminopimelate"/>
    <property type="evidence" value="ECO:0007669"/>
    <property type="project" value="UniProtKB-UniPathway"/>
</dbReference>
<dbReference type="Pfam" id="PF01678">
    <property type="entry name" value="DAP_epimerase"/>
    <property type="match status" value="2"/>
</dbReference>
<keyword evidence="6 8" id="KW-0413">Isomerase</keyword>
<dbReference type="HAMAP" id="MF_00197">
    <property type="entry name" value="DAP_epimerase"/>
    <property type="match status" value="1"/>
</dbReference>
<proteinExistence type="inferred from homology"/>
<organism evidence="8">
    <name type="scientific">Herpetomonas muscarum</name>
    <dbReference type="NCBI Taxonomy" id="5718"/>
    <lineage>
        <taxon>Eukaryota</taxon>
        <taxon>Discoba</taxon>
        <taxon>Euglenozoa</taxon>
        <taxon>Kinetoplastea</taxon>
        <taxon>Metakinetoplastina</taxon>
        <taxon>Trypanosomatida</taxon>
        <taxon>Trypanosomatidae</taxon>
        <taxon>Herpetomonas</taxon>
    </lineage>
</organism>
<dbReference type="EC" id="5.1.1.7" evidence="3"/>
<sequence>MSRVLFTKMHGCGNDYIYVNASEYPLSNPGELSRRWSAPHTGVGADGLVLIGKSAVGDFSMRIFNADGSEARMCGNACRCMGKFVYEQGLSKKTMLRLETLSGLRELRLHVTETGSVDTVTVVMGDPAVEAELLPLSLEGVSDTVSSLGGTVVSVGNPHLVVFVPRVGDVDLGAVGPILERHPSLPGRTNVEFAEVIDRGRLRVRVWERGSGVTRACGSGASAAVAAAVTRGLTDRQTVVVMDGGELLINWEEETNSLMMTGAAVTVFEGCIDVPCESAASTLSALS</sequence>
<accession>U5KM59</accession>
<evidence type="ECO:0000256" key="6">
    <source>
        <dbReference type="ARBA" id="ARBA00023235"/>
    </source>
</evidence>
<dbReference type="GO" id="GO:0008837">
    <property type="term" value="F:diaminopimelate epimerase activity"/>
    <property type="evidence" value="ECO:0007669"/>
    <property type="project" value="UniProtKB-EC"/>
</dbReference>
<protein>
    <recommendedName>
        <fullName evidence="3">diaminopimelate epimerase</fullName>
        <ecNumber evidence="3">5.1.1.7</ecNumber>
    </recommendedName>
</protein>
<dbReference type="AlphaFoldDB" id="U5KM59"/>
<keyword evidence="5" id="KW-0457">Lysine biosynthesis</keyword>
<dbReference type="NCBIfam" id="TIGR00652">
    <property type="entry name" value="DapF"/>
    <property type="match status" value="1"/>
</dbReference>
<dbReference type="PANTHER" id="PTHR31689">
    <property type="entry name" value="DIAMINOPIMELATE EPIMERASE, CHLOROPLASTIC"/>
    <property type="match status" value="1"/>
</dbReference>
<comment type="pathway">
    <text evidence="1">Amino-acid biosynthesis; L-lysine biosynthesis via DAP pathway; DL-2,6-diaminopimelate from LL-2,6-diaminopimelate: step 1/1.</text>
</comment>
<evidence type="ECO:0000256" key="1">
    <source>
        <dbReference type="ARBA" id="ARBA00005196"/>
    </source>
</evidence>
<dbReference type="InterPro" id="IPR018510">
    <property type="entry name" value="DAP_epimerase_AS"/>
</dbReference>
<comment type="catalytic activity">
    <reaction evidence="7">
        <text>(2S,6S)-2,6-diaminopimelate = meso-2,6-diaminopimelate</text>
        <dbReference type="Rhea" id="RHEA:15393"/>
        <dbReference type="ChEBI" id="CHEBI:57609"/>
        <dbReference type="ChEBI" id="CHEBI:57791"/>
        <dbReference type="EC" id="5.1.1.7"/>
    </reaction>
</comment>
<name>U5KM59_HERMU</name>
<dbReference type="InterPro" id="IPR001653">
    <property type="entry name" value="DAP_epimerase_DapF"/>
</dbReference>
<reference evidence="8" key="1">
    <citation type="submission" date="2013-01" db="EMBL/GenBank/DDBJ databases">
        <title>Genomic Cooperation Between Trypanosomatids and Their Bacterial Endosymbionts in the Synthesis of Essential Amino Acids Heavily Influenced by Multiple Lateral Gene Transfer Events.</title>
        <authorList>
            <person name="Alves J.M.P."/>
            <person name="Klein C."/>
            <person name="Maia da Silva F."/>
            <person name="Costa Martins A.G."/>
            <person name="Serrano M.G."/>
            <person name="Buck G.A."/>
            <person name="Vasconcelos A.T.R."/>
            <person name="France-Sagot M."/>
            <person name="Teixeira M.M.G."/>
            <person name="Motta M.C.M."/>
            <person name="Camargo E.P."/>
        </authorList>
    </citation>
    <scope>NUCLEOTIDE SEQUENCE</scope>
</reference>
<dbReference type="PANTHER" id="PTHR31689:SF0">
    <property type="entry name" value="DIAMINOPIMELATE EPIMERASE"/>
    <property type="match status" value="1"/>
</dbReference>
<dbReference type="PROSITE" id="PS01326">
    <property type="entry name" value="DAP_EPIMERASE"/>
    <property type="match status" value="1"/>
</dbReference>
<dbReference type="Gene3D" id="3.10.310.10">
    <property type="entry name" value="Diaminopimelate Epimerase, Chain A, domain 1"/>
    <property type="match status" value="2"/>
</dbReference>
<evidence type="ECO:0000256" key="3">
    <source>
        <dbReference type="ARBA" id="ARBA00013080"/>
    </source>
</evidence>
<dbReference type="EMBL" id="KC503402">
    <property type="protein sequence ID" value="AGT02568.1"/>
    <property type="molecule type" value="Genomic_DNA"/>
</dbReference>